<comment type="function">
    <text evidence="6">Destroys radicals which are normally produced within the cells and which are toxic to biological systems.</text>
</comment>
<dbReference type="RefSeq" id="WP_162361106.1">
    <property type="nucleotide sequence ID" value="NZ_CP047591.1"/>
</dbReference>
<dbReference type="GO" id="GO:0005737">
    <property type="term" value="C:cytoplasm"/>
    <property type="evidence" value="ECO:0007669"/>
    <property type="project" value="TreeGrafter"/>
</dbReference>
<dbReference type="GO" id="GO:0046872">
    <property type="term" value="F:metal ion binding"/>
    <property type="evidence" value="ECO:0007669"/>
    <property type="project" value="UniProtKB-KW"/>
</dbReference>
<dbReference type="FunFam" id="3.55.40.20:FF:000004">
    <property type="entry name" value="Superoxide dismutase [Fe]"/>
    <property type="match status" value="1"/>
</dbReference>
<feature type="domain" description="Manganese/iron superoxide dismutase C-terminal" evidence="8">
    <location>
        <begin position="105"/>
        <end position="203"/>
    </location>
</feature>
<dbReference type="PROSITE" id="PS00088">
    <property type="entry name" value="SOD_MN"/>
    <property type="match status" value="1"/>
</dbReference>
<dbReference type="Proteomes" id="UP000463883">
    <property type="component" value="Chromosome"/>
</dbReference>
<evidence type="ECO:0000259" key="7">
    <source>
        <dbReference type="Pfam" id="PF00081"/>
    </source>
</evidence>
<feature type="binding site" evidence="5">
    <location>
        <position position="89"/>
    </location>
    <ligand>
        <name>Mn(2+)</name>
        <dbReference type="ChEBI" id="CHEBI:29035"/>
    </ligand>
</feature>
<dbReference type="SUPFAM" id="SSF46609">
    <property type="entry name" value="Fe,Mn superoxide dismutase (SOD), N-terminal domain"/>
    <property type="match status" value="1"/>
</dbReference>
<dbReference type="GO" id="GO:0004784">
    <property type="term" value="F:superoxide dismutase activity"/>
    <property type="evidence" value="ECO:0007669"/>
    <property type="project" value="UniProtKB-EC"/>
</dbReference>
<dbReference type="KEGG" id="amic:Ami3637_01990"/>
<evidence type="ECO:0000256" key="1">
    <source>
        <dbReference type="ARBA" id="ARBA00008714"/>
    </source>
</evidence>
<dbReference type="PANTHER" id="PTHR43595">
    <property type="entry name" value="37S RIBOSOMAL PROTEIN S26, MITOCHONDRIAL"/>
    <property type="match status" value="1"/>
</dbReference>
<dbReference type="EC" id="1.15.1.1" evidence="2 6"/>
<keyword evidence="4 6" id="KW-0560">Oxidoreductase</keyword>
<feature type="binding site" evidence="5">
    <location>
        <position position="172"/>
    </location>
    <ligand>
        <name>Mn(2+)</name>
        <dbReference type="ChEBI" id="CHEBI:29035"/>
    </ligand>
</feature>
<dbReference type="InterPro" id="IPR019831">
    <property type="entry name" value="Mn/Fe_SOD_N"/>
</dbReference>
<evidence type="ECO:0000256" key="2">
    <source>
        <dbReference type="ARBA" id="ARBA00012682"/>
    </source>
</evidence>
<dbReference type="InterPro" id="IPR019832">
    <property type="entry name" value="Mn/Fe_SOD_C"/>
</dbReference>
<proteinExistence type="inferred from homology"/>
<keyword evidence="10" id="KW-1185">Reference proteome</keyword>
<organism evidence="9 10">
    <name type="scientific">Aminipila terrae</name>
    <dbReference type="NCBI Taxonomy" id="2697030"/>
    <lineage>
        <taxon>Bacteria</taxon>
        <taxon>Bacillati</taxon>
        <taxon>Bacillota</taxon>
        <taxon>Clostridia</taxon>
        <taxon>Peptostreptococcales</taxon>
        <taxon>Anaerovoracaceae</taxon>
        <taxon>Aminipila</taxon>
    </lineage>
</organism>
<dbReference type="Gene3D" id="3.55.40.20">
    <property type="entry name" value="Iron/manganese superoxide dismutase, C-terminal domain"/>
    <property type="match status" value="1"/>
</dbReference>
<comment type="catalytic activity">
    <reaction evidence="6">
        <text>2 superoxide + 2 H(+) = H2O2 + O2</text>
        <dbReference type="Rhea" id="RHEA:20696"/>
        <dbReference type="ChEBI" id="CHEBI:15378"/>
        <dbReference type="ChEBI" id="CHEBI:15379"/>
        <dbReference type="ChEBI" id="CHEBI:16240"/>
        <dbReference type="ChEBI" id="CHEBI:18421"/>
        <dbReference type="EC" id="1.15.1.1"/>
    </reaction>
</comment>
<dbReference type="PRINTS" id="PR01703">
    <property type="entry name" value="MNSODISMTASE"/>
</dbReference>
<evidence type="ECO:0000259" key="8">
    <source>
        <dbReference type="Pfam" id="PF02777"/>
    </source>
</evidence>
<dbReference type="Gene3D" id="1.10.287.990">
    <property type="entry name" value="Fe,Mn superoxide dismutase (SOD) domain"/>
    <property type="match status" value="1"/>
</dbReference>
<dbReference type="PIRSF" id="PIRSF000349">
    <property type="entry name" value="SODismutase"/>
    <property type="match status" value="1"/>
</dbReference>
<feature type="binding site" evidence="5">
    <location>
        <position position="34"/>
    </location>
    <ligand>
        <name>Mn(2+)</name>
        <dbReference type="ChEBI" id="CHEBI:29035"/>
    </ligand>
</feature>
<dbReference type="AlphaFoldDB" id="A0A6P1MBU7"/>
<accession>A0A6P1MBU7</accession>
<name>A0A6P1MBU7_9FIRM</name>
<reference evidence="9 10" key="1">
    <citation type="submission" date="2020-01" db="EMBL/GenBank/DDBJ databases">
        <title>Genomic analysis of Aminipila sp. CBA3637.</title>
        <authorList>
            <person name="Kim Y.B."/>
            <person name="Roh S.W."/>
        </authorList>
    </citation>
    <scope>NUCLEOTIDE SEQUENCE [LARGE SCALE GENOMIC DNA]</scope>
    <source>
        <strain evidence="9 10">CBA3637</strain>
    </source>
</reference>
<evidence type="ECO:0000256" key="6">
    <source>
        <dbReference type="RuleBase" id="RU000414"/>
    </source>
</evidence>
<evidence type="ECO:0000313" key="9">
    <source>
        <dbReference type="EMBL" id="QHI71331.1"/>
    </source>
</evidence>
<dbReference type="InterPro" id="IPR019833">
    <property type="entry name" value="Mn/Fe_SOD_BS"/>
</dbReference>
<keyword evidence="3 5" id="KW-0479">Metal-binding</keyword>
<dbReference type="SUPFAM" id="SSF54719">
    <property type="entry name" value="Fe,Mn superoxide dismutase (SOD), C-terminal domain"/>
    <property type="match status" value="1"/>
</dbReference>
<dbReference type="Pfam" id="PF02777">
    <property type="entry name" value="Sod_Fe_C"/>
    <property type="match status" value="1"/>
</dbReference>
<feature type="binding site" evidence="5">
    <location>
        <position position="176"/>
    </location>
    <ligand>
        <name>Mn(2+)</name>
        <dbReference type="ChEBI" id="CHEBI:29035"/>
    </ligand>
</feature>
<evidence type="ECO:0000256" key="3">
    <source>
        <dbReference type="ARBA" id="ARBA00022723"/>
    </source>
</evidence>
<dbReference type="InterPro" id="IPR036314">
    <property type="entry name" value="SOD_C_sf"/>
</dbReference>
<evidence type="ECO:0000256" key="5">
    <source>
        <dbReference type="PIRSR" id="PIRSR000349-1"/>
    </source>
</evidence>
<protein>
    <recommendedName>
        <fullName evidence="2 6">Superoxide dismutase</fullName>
        <ecNumber evidence="2 6">1.15.1.1</ecNumber>
    </recommendedName>
</protein>
<sequence length="214" mass="25186">MNQQTQHYKFENAPLPYPYDALEPYIDAKTMELHHDRHLQTYIDNLNKILEDCPELQDLTLVQLICNADLFPECIRVPILNNAGGVFNHEFYFSQLNRLNDKEPTAHLALDINSQFGSFEEFKSRFKNAALSVFGSGYAWLVLNQNQDLQIITTANQDTPFPLNLCPILNIDVWEHAYYLKHYNKRADYIEDWFNVVDWNKILQNYFKCKSLFV</sequence>
<dbReference type="InterPro" id="IPR036324">
    <property type="entry name" value="Mn/Fe_SOD_N_sf"/>
</dbReference>
<feature type="domain" description="Manganese/iron superoxide dismutase N-terminal" evidence="7">
    <location>
        <begin position="10"/>
        <end position="96"/>
    </location>
</feature>
<dbReference type="PANTHER" id="PTHR43595:SF2">
    <property type="entry name" value="SMALL RIBOSOMAL SUBUNIT PROTEIN MS42"/>
    <property type="match status" value="1"/>
</dbReference>
<evidence type="ECO:0000256" key="4">
    <source>
        <dbReference type="ARBA" id="ARBA00023002"/>
    </source>
</evidence>
<dbReference type="EMBL" id="CP047591">
    <property type="protein sequence ID" value="QHI71331.1"/>
    <property type="molecule type" value="Genomic_DNA"/>
</dbReference>
<comment type="similarity">
    <text evidence="1 6">Belongs to the iron/manganese superoxide dismutase family.</text>
</comment>
<evidence type="ECO:0000313" key="10">
    <source>
        <dbReference type="Proteomes" id="UP000463883"/>
    </source>
</evidence>
<gene>
    <name evidence="9" type="ORF">Ami3637_01990</name>
</gene>
<dbReference type="InterPro" id="IPR001189">
    <property type="entry name" value="Mn/Fe_SOD"/>
</dbReference>
<dbReference type="Pfam" id="PF00081">
    <property type="entry name" value="Sod_Fe_N"/>
    <property type="match status" value="1"/>
</dbReference>